<accession>A0ACB8SDW9</accession>
<evidence type="ECO:0000313" key="2">
    <source>
        <dbReference type="Proteomes" id="UP000814140"/>
    </source>
</evidence>
<reference evidence="1" key="2">
    <citation type="journal article" date="2022" name="New Phytol.">
        <title>Evolutionary transition to the ectomycorrhizal habit in the genomes of a hyperdiverse lineage of mushroom-forming fungi.</title>
        <authorList>
            <person name="Looney B."/>
            <person name="Miyauchi S."/>
            <person name="Morin E."/>
            <person name="Drula E."/>
            <person name="Courty P.E."/>
            <person name="Kohler A."/>
            <person name="Kuo A."/>
            <person name="LaButti K."/>
            <person name="Pangilinan J."/>
            <person name="Lipzen A."/>
            <person name="Riley R."/>
            <person name="Andreopoulos W."/>
            <person name="He G."/>
            <person name="Johnson J."/>
            <person name="Nolan M."/>
            <person name="Tritt A."/>
            <person name="Barry K.W."/>
            <person name="Grigoriev I.V."/>
            <person name="Nagy L.G."/>
            <person name="Hibbett D."/>
            <person name="Henrissat B."/>
            <person name="Matheny P.B."/>
            <person name="Labbe J."/>
            <person name="Martin F.M."/>
        </authorList>
    </citation>
    <scope>NUCLEOTIDE SEQUENCE</scope>
    <source>
        <strain evidence="1">HHB10654</strain>
    </source>
</reference>
<keyword evidence="2" id="KW-1185">Reference proteome</keyword>
<organism evidence="1 2">
    <name type="scientific">Artomyces pyxidatus</name>
    <dbReference type="NCBI Taxonomy" id="48021"/>
    <lineage>
        <taxon>Eukaryota</taxon>
        <taxon>Fungi</taxon>
        <taxon>Dikarya</taxon>
        <taxon>Basidiomycota</taxon>
        <taxon>Agaricomycotina</taxon>
        <taxon>Agaricomycetes</taxon>
        <taxon>Russulales</taxon>
        <taxon>Auriscalpiaceae</taxon>
        <taxon>Artomyces</taxon>
    </lineage>
</organism>
<name>A0ACB8SDW9_9AGAM</name>
<dbReference type="EMBL" id="MU277441">
    <property type="protein sequence ID" value="KAI0054423.1"/>
    <property type="molecule type" value="Genomic_DNA"/>
</dbReference>
<dbReference type="Proteomes" id="UP000814140">
    <property type="component" value="Unassembled WGS sequence"/>
</dbReference>
<protein>
    <submittedName>
        <fullName evidence="1">Uncharacterized protein</fullName>
    </submittedName>
</protein>
<reference evidence="1" key="1">
    <citation type="submission" date="2021-03" db="EMBL/GenBank/DDBJ databases">
        <authorList>
            <consortium name="DOE Joint Genome Institute"/>
            <person name="Ahrendt S."/>
            <person name="Looney B.P."/>
            <person name="Miyauchi S."/>
            <person name="Morin E."/>
            <person name="Drula E."/>
            <person name="Courty P.E."/>
            <person name="Chicoki N."/>
            <person name="Fauchery L."/>
            <person name="Kohler A."/>
            <person name="Kuo A."/>
            <person name="Labutti K."/>
            <person name="Pangilinan J."/>
            <person name="Lipzen A."/>
            <person name="Riley R."/>
            <person name="Andreopoulos W."/>
            <person name="He G."/>
            <person name="Johnson J."/>
            <person name="Barry K.W."/>
            <person name="Grigoriev I.V."/>
            <person name="Nagy L."/>
            <person name="Hibbett D."/>
            <person name="Henrissat B."/>
            <person name="Matheny P.B."/>
            <person name="Labbe J."/>
            <person name="Martin F."/>
        </authorList>
    </citation>
    <scope>NUCLEOTIDE SEQUENCE</scope>
    <source>
        <strain evidence="1">HHB10654</strain>
    </source>
</reference>
<evidence type="ECO:0000313" key="1">
    <source>
        <dbReference type="EMBL" id="KAI0054423.1"/>
    </source>
</evidence>
<sequence length="161" mass="17280">MDSIEDVKTALDAAQKYQVECLQEYAKAQLRAFVEVAPERVYAIALMLSYKDIASVAARATLTKPGLDAVQAPEFASISGSSTQPTCLPVEVSDNAYSSLSKQGVPSSVKSAKLVSGAASTAAKCPKCRELDIWSDMDTFSKAFEASLELKLFTVPLKFTN</sequence>
<gene>
    <name evidence="1" type="ORF">BV25DRAFT_1922695</name>
</gene>
<proteinExistence type="predicted"/>
<comment type="caution">
    <text evidence="1">The sequence shown here is derived from an EMBL/GenBank/DDBJ whole genome shotgun (WGS) entry which is preliminary data.</text>
</comment>